<evidence type="ECO:0000256" key="1">
    <source>
        <dbReference type="ARBA" id="ARBA00001043"/>
    </source>
</evidence>
<dbReference type="InterPro" id="IPR036817">
    <property type="entry name" value="Transthyretin/HIU_hydrolase_sf"/>
</dbReference>
<dbReference type="AlphaFoldDB" id="A0A7X4RUD0"/>
<comment type="subunit">
    <text evidence="4 10">Homotetramer.</text>
</comment>
<evidence type="ECO:0000313" key="12">
    <source>
        <dbReference type="EMBL" id="MZI93383.1"/>
    </source>
</evidence>
<dbReference type="PANTHER" id="PTHR10395">
    <property type="entry name" value="URICASE AND TRANSTHYRETIN-RELATED"/>
    <property type="match status" value="1"/>
</dbReference>
<dbReference type="GO" id="GO:0006144">
    <property type="term" value="P:purine nucleobase metabolic process"/>
    <property type="evidence" value="ECO:0007669"/>
    <property type="project" value="UniProtKB-KW"/>
</dbReference>
<evidence type="ECO:0000313" key="13">
    <source>
        <dbReference type="Proteomes" id="UP000462621"/>
    </source>
</evidence>
<dbReference type="Proteomes" id="UP000462621">
    <property type="component" value="Unassembled WGS sequence"/>
</dbReference>
<evidence type="ECO:0000256" key="9">
    <source>
        <dbReference type="PIRSR" id="PIRSR600895-51"/>
    </source>
</evidence>
<reference evidence="12 13" key="1">
    <citation type="submission" date="2019-10" db="EMBL/GenBank/DDBJ databases">
        <title>Vibrio sp. nov. isolated from a shrimp pond.</title>
        <authorList>
            <person name="Gomez-Gil B."/>
            <person name="Enciso-Ibarra J."/>
            <person name="Enciso-Ibarra K."/>
            <person name="Bolan-Mejia C."/>
        </authorList>
    </citation>
    <scope>NUCLEOTIDE SEQUENCE [LARGE SCALE GENOMIC DNA]</scope>
    <source>
        <strain evidence="12 13">CAIM 722</strain>
    </source>
</reference>
<dbReference type="InterPro" id="IPR023416">
    <property type="entry name" value="Transthyretin/HIU_hydrolase_d"/>
</dbReference>
<dbReference type="Gene3D" id="2.60.40.180">
    <property type="entry name" value="Transthyretin/hydroxyisourate hydrolase domain"/>
    <property type="match status" value="1"/>
</dbReference>
<comment type="catalytic activity">
    <reaction evidence="1 10">
        <text>5-hydroxyisourate + H2O = 5-hydroxy-2-oxo-4-ureido-2,5-dihydro-1H-imidazole-5-carboxylate + H(+)</text>
        <dbReference type="Rhea" id="RHEA:23736"/>
        <dbReference type="ChEBI" id="CHEBI:15377"/>
        <dbReference type="ChEBI" id="CHEBI:15378"/>
        <dbReference type="ChEBI" id="CHEBI:18072"/>
        <dbReference type="ChEBI" id="CHEBI:58639"/>
        <dbReference type="EC" id="3.5.2.17"/>
    </reaction>
</comment>
<comment type="caution">
    <text evidence="12">The sequence shown here is derived from an EMBL/GenBank/DDBJ whole genome shotgun (WGS) entry which is preliminary data.</text>
</comment>
<evidence type="ECO:0000256" key="5">
    <source>
        <dbReference type="ARBA" id="ARBA00012609"/>
    </source>
</evidence>
<dbReference type="NCBIfam" id="TIGR02962">
    <property type="entry name" value="hdxy_isourate"/>
    <property type="match status" value="1"/>
</dbReference>
<organism evidence="12 13">
    <name type="scientific">Vibrio eleionomae</name>
    <dbReference type="NCBI Taxonomy" id="2653505"/>
    <lineage>
        <taxon>Bacteria</taxon>
        <taxon>Pseudomonadati</taxon>
        <taxon>Pseudomonadota</taxon>
        <taxon>Gammaproteobacteria</taxon>
        <taxon>Vibrionales</taxon>
        <taxon>Vibrionaceae</taxon>
        <taxon>Vibrio</taxon>
    </lineage>
</organism>
<evidence type="ECO:0000256" key="2">
    <source>
        <dbReference type="ARBA" id="ARBA00002704"/>
    </source>
</evidence>
<comment type="similarity">
    <text evidence="3 10">Belongs to the transthyretin family. 5-hydroxyisourate hydrolase subfamily.</text>
</comment>
<keyword evidence="8 10" id="KW-0378">Hydrolase</keyword>
<name>A0A7X4RUD0_9VIBR</name>
<dbReference type="EC" id="3.5.2.17" evidence="5 10"/>
<dbReference type="InterPro" id="IPR023418">
    <property type="entry name" value="Thyroxine_BS"/>
</dbReference>
<evidence type="ECO:0000256" key="10">
    <source>
        <dbReference type="RuleBase" id="RU361270"/>
    </source>
</evidence>
<comment type="function">
    <text evidence="2">Catalyzes the hydrolysis of 5-hydroxyisourate (HIU) to 2-oxo-4-hydroxy-4-carboxy-5-ureidoimidazoline (OHCU).</text>
</comment>
<proteinExistence type="inferred from homology"/>
<keyword evidence="13" id="KW-1185">Reference proteome</keyword>
<evidence type="ECO:0000256" key="8">
    <source>
        <dbReference type="ARBA" id="ARBA00022801"/>
    </source>
</evidence>
<evidence type="ECO:0000256" key="3">
    <source>
        <dbReference type="ARBA" id="ARBA00009850"/>
    </source>
</evidence>
<dbReference type="PANTHER" id="PTHR10395:SF7">
    <property type="entry name" value="5-HYDROXYISOURATE HYDROLASE"/>
    <property type="match status" value="1"/>
</dbReference>
<dbReference type="PRINTS" id="PR00189">
    <property type="entry name" value="TRNSTHYRETIN"/>
</dbReference>
<evidence type="ECO:0000256" key="6">
    <source>
        <dbReference type="ARBA" id="ARBA00017539"/>
    </source>
</evidence>
<dbReference type="SUPFAM" id="SSF49472">
    <property type="entry name" value="Transthyretin (synonym: prealbumin)"/>
    <property type="match status" value="1"/>
</dbReference>
<feature type="binding site" evidence="9">
    <location>
        <position position="43"/>
    </location>
    <ligand>
        <name>substrate</name>
    </ligand>
</feature>
<feature type="binding site" evidence="9">
    <location>
        <position position="104"/>
    </location>
    <ligand>
        <name>substrate</name>
    </ligand>
</feature>
<feature type="domain" description="Transthyretin/hydroxyisourate hydrolase" evidence="11">
    <location>
        <begin position="4"/>
        <end position="106"/>
    </location>
</feature>
<dbReference type="InterPro" id="IPR000895">
    <property type="entry name" value="Transthyretin/HIU_hydrolase"/>
</dbReference>
<dbReference type="EMBL" id="WEKT01000012">
    <property type="protein sequence ID" value="MZI93383.1"/>
    <property type="molecule type" value="Genomic_DNA"/>
</dbReference>
<dbReference type="PROSITE" id="PS00768">
    <property type="entry name" value="TRANSTHYRETIN_1"/>
    <property type="match status" value="1"/>
</dbReference>
<dbReference type="RefSeq" id="WP_161154729.1">
    <property type="nucleotide sequence ID" value="NZ_WEKT01000012.1"/>
</dbReference>
<sequence>MTQLSCHILDNASGSPATGVEVHLFKLGSSKSLAQQTTNDDGRCEFANVDLIPGQYTLRFLVAPYCEATFGEAFFPMIDVHITTDSRPHYHIPLLLSPFAYSSYRGS</sequence>
<evidence type="ECO:0000259" key="11">
    <source>
        <dbReference type="Pfam" id="PF00576"/>
    </source>
</evidence>
<accession>A0A7X4RUD0</accession>
<keyword evidence="7 10" id="KW-0659">Purine metabolism</keyword>
<gene>
    <name evidence="12" type="primary">uraH</name>
    <name evidence="12" type="ORF">F9817_09250</name>
</gene>
<dbReference type="Pfam" id="PF00576">
    <property type="entry name" value="Transthyretin"/>
    <property type="match status" value="1"/>
</dbReference>
<evidence type="ECO:0000256" key="7">
    <source>
        <dbReference type="ARBA" id="ARBA00022631"/>
    </source>
</evidence>
<dbReference type="InterPro" id="IPR014306">
    <property type="entry name" value="Hydroxyisourate_hydrolase"/>
</dbReference>
<feature type="binding site" evidence="9">
    <location>
        <position position="7"/>
    </location>
    <ligand>
        <name>substrate</name>
    </ligand>
</feature>
<evidence type="ECO:0000256" key="4">
    <source>
        <dbReference type="ARBA" id="ARBA00011881"/>
    </source>
</evidence>
<dbReference type="GO" id="GO:0033971">
    <property type="term" value="F:hydroxyisourate hydrolase activity"/>
    <property type="evidence" value="ECO:0007669"/>
    <property type="project" value="UniProtKB-EC"/>
</dbReference>
<protein>
    <recommendedName>
        <fullName evidence="6 10">5-hydroxyisourate hydrolase</fullName>
        <shortName evidence="10">HIU hydrolase</shortName>
        <shortName evidence="10">HIUHase</shortName>
        <ecNumber evidence="5 10">3.5.2.17</ecNumber>
    </recommendedName>
</protein>